<keyword evidence="3" id="KW-1185">Reference proteome</keyword>
<dbReference type="OrthoDB" id="2754314at2759"/>
<proteinExistence type="predicted"/>
<organism evidence="2 3">
    <name type="scientific">Trametes coccinea (strain BRFM310)</name>
    <name type="common">Pycnoporus coccineus</name>
    <dbReference type="NCBI Taxonomy" id="1353009"/>
    <lineage>
        <taxon>Eukaryota</taxon>
        <taxon>Fungi</taxon>
        <taxon>Dikarya</taxon>
        <taxon>Basidiomycota</taxon>
        <taxon>Agaricomycotina</taxon>
        <taxon>Agaricomycetes</taxon>
        <taxon>Polyporales</taxon>
        <taxon>Polyporaceae</taxon>
        <taxon>Trametes</taxon>
    </lineage>
</organism>
<name>A0A1Y2I8P7_TRAC3</name>
<feature type="compositionally biased region" description="Basic and acidic residues" evidence="1">
    <location>
        <begin position="107"/>
        <end position="128"/>
    </location>
</feature>
<dbReference type="EMBL" id="KZ084158">
    <property type="protein sequence ID" value="OSC97083.1"/>
    <property type="molecule type" value="Genomic_DNA"/>
</dbReference>
<sequence>MTYMQKVHWTRAEIRKIMDLQLQQVTRKDELRMKWSTYWRDIVYEHAVAVEGWPDDIPFENLSSATSSLARLELLCVKWMVGTTRFRSVPLEELDLMGLAGKFDRTKPVRPPRADDGLIRGRRRDPEKRSKRLRPYYIKSRLVCHSES</sequence>
<feature type="region of interest" description="Disordered" evidence="1">
    <location>
        <begin position="107"/>
        <end position="129"/>
    </location>
</feature>
<reference evidence="2 3" key="1">
    <citation type="journal article" date="2015" name="Biotechnol. Biofuels">
        <title>Enhanced degradation of softwood versus hardwood by the white-rot fungus Pycnoporus coccineus.</title>
        <authorList>
            <person name="Couturier M."/>
            <person name="Navarro D."/>
            <person name="Chevret D."/>
            <person name="Henrissat B."/>
            <person name="Piumi F."/>
            <person name="Ruiz-Duenas F.J."/>
            <person name="Martinez A.T."/>
            <person name="Grigoriev I.V."/>
            <person name="Riley R."/>
            <person name="Lipzen A."/>
            <person name="Berrin J.G."/>
            <person name="Master E.R."/>
            <person name="Rosso M.N."/>
        </authorList>
    </citation>
    <scope>NUCLEOTIDE SEQUENCE [LARGE SCALE GENOMIC DNA]</scope>
    <source>
        <strain evidence="2 3">BRFM310</strain>
    </source>
</reference>
<evidence type="ECO:0000313" key="2">
    <source>
        <dbReference type="EMBL" id="OSC97083.1"/>
    </source>
</evidence>
<dbReference type="Proteomes" id="UP000193067">
    <property type="component" value="Unassembled WGS sequence"/>
</dbReference>
<dbReference type="STRING" id="1353009.A0A1Y2I8P7"/>
<accession>A0A1Y2I8P7</accession>
<gene>
    <name evidence="2" type="ORF">PYCCODRAFT_1377920</name>
</gene>
<evidence type="ECO:0000313" key="3">
    <source>
        <dbReference type="Proteomes" id="UP000193067"/>
    </source>
</evidence>
<dbReference type="AlphaFoldDB" id="A0A1Y2I8P7"/>
<protein>
    <submittedName>
        <fullName evidence="2">Uncharacterized protein</fullName>
    </submittedName>
</protein>
<evidence type="ECO:0000256" key="1">
    <source>
        <dbReference type="SAM" id="MobiDB-lite"/>
    </source>
</evidence>